<evidence type="ECO:0000313" key="3">
    <source>
        <dbReference type="Proteomes" id="UP000190814"/>
    </source>
</evidence>
<sequence length="441" mass="51155">MSIKENRNNDVYDVLGMSDDFKRDLIDNCFYKIDLLERTGAEEVDEKNSNVWDASKRIKSRKHKRGIKYFVKGAVAVAAVGCLAFFVSLGVKYYNNVEDKDYEQSVPLKNVNETAKSEYVHRSNVKGQDLDHYDVLGIDSIHNAFESTDNEWYKESVEKQNELYYNNGEILEDYEEREFTYTDENGDEKTCKVVGKSFIVISKKEALKNAKNHLVALNYIYNSGSDDQEFDFDEKELTKEQNEFAEYEYVYYIQNSTLCRLKLTNRVEVWKDNSCDYYELQKVGNRVYTITSGMKSFFEHNFEDANVIKPTCIEITDEGNEKFEELIVYQKYFVNDNGKITMYYVDINDNLCKIEDIHITNYAGEKITGNELYKILQEGVSNYMGCPSPVAYETTISSGGLIEGVDNKTNKLKVICNENVYGEKKIMKHQDDSFIIYENGK</sequence>
<gene>
    <name evidence="2" type="ORF">SAMN02745111_02101</name>
</gene>
<keyword evidence="1" id="KW-1133">Transmembrane helix</keyword>
<keyword evidence="1" id="KW-0472">Membrane</keyword>
<dbReference type="EMBL" id="FUXZ01000014">
    <property type="protein sequence ID" value="SKA70751.1"/>
    <property type="molecule type" value="Genomic_DNA"/>
</dbReference>
<proteinExistence type="predicted"/>
<feature type="transmembrane region" description="Helical" evidence="1">
    <location>
        <begin position="69"/>
        <end position="91"/>
    </location>
</feature>
<dbReference type="AlphaFoldDB" id="A0A1T4W216"/>
<keyword evidence="3" id="KW-1185">Reference proteome</keyword>
<accession>A0A1T4W216</accession>
<keyword evidence="1" id="KW-0812">Transmembrane</keyword>
<evidence type="ECO:0000313" key="2">
    <source>
        <dbReference type="EMBL" id="SKA70751.1"/>
    </source>
</evidence>
<dbReference type="Proteomes" id="UP000190814">
    <property type="component" value="Unassembled WGS sequence"/>
</dbReference>
<protein>
    <submittedName>
        <fullName evidence="2">Uncharacterized protein</fullName>
    </submittedName>
</protein>
<name>A0A1T4W216_9FIRM</name>
<reference evidence="2 3" key="1">
    <citation type="submission" date="2017-02" db="EMBL/GenBank/DDBJ databases">
        <authorList>
            <person name="Peterson S.W."/>
        </authorList>
    </citation>
    <scope>NUCLEOTIDE SEQUENCE [LARGE SCALE GENOMIC DNA]</scope>
    <source>
        <strain evidence="2 3">ATCC 35992</strain>
    </source>
</reference>
<dbReference type="RefSeq" id="WP_078766930.1">
    <property type="nucleotide sequence ID" value="NZ_FUXZ01000014.1"/>
</dbReference>
<evidence type="ECO:0000256" key="1">
    <source>
        <dbReference type="SAM" id="Phobius"/>
    </source>
</evidence>
<organism evidence="2 3">
    <name type="scientific">Eubacterium uniforme</name>
    <dbReference type="NCBI Taxonomy" id="39495"/>
    <lineage>
        <taxon>Bacteria</taxon>
        <taxon>Bacillati</taxon>
        <taxon>Bacillota</taxon>
        <taxon>Clostridia</taxon>
        <taxon>Eubacteriales</taxon>
        <taxon>Eubacteriaceae</taxon>
        <taxon>Eubacterium</taxon>
    </lineage>
</organism>
<dbReference type="STRING" id="39495.SAMN02745111_02101"/>